<dbReference type="EMBL" id="CM000883">
    <property type="protein sequence ID" value="KQJ86646.1"/>
    <property type="molecule type" value="Genomic_DNA"/>
</dbReference>
<proteinExistence type="inferred from homology"/>
<dbReference type="Pfam" id="PF23598">
    <property type="entry name" value="LRR_14"/>
    <property type="match status" value="1"/>
</dbReference>
<dbReference type="GO" id="GO:0000166">
    <property type="term" value="F:nucleotide binding"/>
    <property type="evidence" value="ECO:0007669"/>
    <property type="project" value="UniProtKB-KW"/>
</dbReference>
<keyword evidence="4" id="KW-0547">Nucleotide-binding</keyword>
<keyword evidence="13" id="KW-1185">Reference proteome</keyword>
<dbReference type="KEGG" id="bdi:100825127"/>
<evidence type="ECO:0000259" key="9">
    <source>
        <dbReference type="Pfam" id="PF23559"/>
    </source>
</evidence>
<reference evidence="12" key="3">
    <citation type="submission" date="2018-08" db="UniProtKB">
        <authorList>
            <consortium name="EnsemblPlants"/>
        </authorList>
    </citation>
    <scope>IDENTIFICATION</scope>
    <source>
        <strain evidence="12">cv. Bd21</strain>
    </source>
</reference>
<keyword evidence="2" id="KW-0433">Leucine-rich repeat</keyword>
<dbReference type="GeneID" id="100825127"/>
<evidence type="ECO:0000256" key="5">
    <source>
        <dbReference type="ARBA" id="ARBA00022821"/>
    </source>
</evidence>
<dbReference type="InterPro" id="IPR041118">
    <property type="entry name" value="Rx_N"/>
</dbReference>
<evidence type="ECO:0000256" key="1">
    <source>
        <dbReference type="ARBA" id="ARBA00008894"/>
    </source>
</evidence>
<dbReference type="eggNOG" id="KOG4658">
    <property type="taxonomic scope" value="Eukaryota"/>
</dbReference>
<dbReference type="SUPFAM" id="SSF52058">
    <property type="entry name" value="L domain-like"/>
    <property type="match status" value="1"/>
</dbReference>
<dbReference type="OrthoDB" id="688479at2759"/>
<feature type="domain" description="Disease resistance N-terminal" evidence="8">
    <location>
        <begin position="9"/>
        <end position="88"/>
    </location>
</feature>
<evidence type="ECO:0000259" key="10">
    <source>
        <dbReference type="Pfam" id="PF23598"/>
    </source>
</evidence>
<dbReference type="InterPro" id="IPR055414">
    <property type="entry name" value="LRR_R13L4/SHOC2-like"/>
</dbReference>
<dbReference type="Gene3D" id="1.20.5.4130">
    <property type="match status" value="1"/>
</dbReference>
<evidence type="ECO:0000313" key="12">
    <source>
        <dbReference type="EnsemblPlants" id="KQJ86646"/>
    </source>
</evidence>
<dbReference type="EnsemblPlants" id="KQJ86646">
    <property type="protein sequence ID" value="KQJ86646"/>
    <property type="gene ID" value="BRADI_4g06880v3"/>
</dbReference>
<comment type="similarity">
    <text evidence="1">Belongs to the disease resistance NB-LRR family.</text>
</comment>
<dbReference type="InterPro" id="IPR058922">
    <property type="entry name" value="WHD_DRP"/>
</dbReference>
<dbReference type="GO" id="GO:0098542">
    <property type="term" value="P:defense response to other organism"/>
    <property type="evidence" value="ECO:0000318"/>
    <property type="project" value="GO_Central"/>
</dbReference>
<evidence type="ECO:0000313" key="11">
    <source>
        <dbReference type="EMBL" id="KQJ86646.1"/>
    </source>
</evidence>
<evidence type="ECO:0000313" key="13">
    <source>
        <dbReference type="Proteomes" id="UP000008810"/>
    </source>
</evidence>
<evidence type="ECO:0000256" key="6">
    <source>
        <dbReference type="ARBA" id="ARBA00023054"/>
    </source>
</evidence>
<dbReference type="Gene3D" id="3.80.10.10">
    <property type="entry name" value="Ribonuclease Inhibitor"/>
    <property type="match status" value="2"/>
</dbReference>
<dbReference type="Pfam" id="PF18052">
    <property type="entry name" value="Rx_N"/>
    <property type="match status" value="1"/>
</dbReference>
<dbReference type="InterPro" id="IPR032675">
    <property type="entry name" value="LRR_dom_sf"/>
</dbReference>
<organism evidence="11">
    <name type="scientific">Brachypodium distachyon</name>
    <name type="common">Purple false brome</name>
    <name type="synonym">Trachynia distachya</name>
    <dbReference type="NCBI Taxonomy" id="15368"/>
    <lineage>
        <taxon>Eukaryota</taxon>
        <taxon>Viridiplantae</taxon>
        <taxon>Streptophyta</taxon>
        <taxon>Embryophyta</taxon>
        <taxon>Tracheophyta</taxon>
        <taxon>Spermatophyta</taxon>
        <taxon>Magnoliopsida</taxon>
        <taxon>Liliopsida</taxon>
        <taxon>Poales</taxon>
        <taxon>Poaceae</taxon>
        <taxon>BOP clade</taxon>
        <taxon>Pooideae</taxon>
        <taxon>Stipodae</taxon>
        <taxon>Brachypodieae</taxon>
        <taxon>Brachypodium</taxon>
    </lineage>
</organism>
<dbReference type="RefSeq" id="XP_003575498.1">
    <property type="nucleotide sequence ID" value="XM_003575450.4"/>
</dbReference>
<keyword evidence="6" id="KW-0175">Coiled coil</keyword>
<dbReference type="InterPro" id="IPR044974">
    <property type="entry name" value="Disease_R_plants"/>
</dbReference>
<dbReference type="Gramene" id="KQJ86646">
    <property type="protein sequence ID" value="KQJ86646"/>
    <property type="gene ID" value="BRADI_4g06880v3"/>
</dbReference>
<dbReference type="Gene3D" id="1.10.10.10">
    <property type="entry name" value="Winged helix-like DNA-binding domain superfamily/Winged helix DNA-binding domain"/>
    <property type="match status" value="1"/>
</dbReference>
<protein>
    <submittedName>
        <fullName evidence="11 12">Uncharacterized protein</fullName>
    </submittedName>
</protein>
<evidence type="ECO:0000256" key="2">
    <source>
        <dbReference type="ARBA" id="ARBA00022614"/>
    </source>
</evidence>
<evidence type="ECO:0000256" key="3">
    <source>
        <dbReference type="ARBA" id="ARBA00022737"/>
    </source>
</evidence>
<dbReference type="Proteomes" id="UP000008810">
    <property type="component" value="Chromosome 4"/>
</dbReference>
<dbReference type="OMA" id="ANITAMK"/>
<reference evidence="11 12" key="1">
    <citation type="journal article" date="2010" name="Nature">
        <title>Genome sequencing and analysis of the model grass Brachypodium distachyon.</title>
        <authorList>
            <consortium name="International Brachypodium Initiative"/>
        </authorList>
    </citation>
    <scope>NUCLEOTIDE SEQUENCE [LARGE SCALE GENOMIC DNA]</scope>
    <source>
        <strain evidence="11">Bd21</strain>
        <strain evidence="12">cv. Bd21</strain>
    </source>
</reference>
<accession>I1II86</accession>
<dbReference type="InterPro" id="IPR036388">
    <property type="entry name" value="WH-like_DNA-bd_sf"/>
</dbReference>
<evidence type="ECO:0000256" key="7">
    <source>
        <dbReference type="SAM" id="MobiDB-lite"/>
    </source>
</evidence>
<keyword evidence="5" id="KW-0611">Plant defense</keyword>
<dbReference type="PANTHER" id="PTHR23155">
    <property type="entry name" value="DISEASE RESISTANCE PROTEIN RP"/>
    <property type="match status" value="1"/>
</dbReference>
<feature type="region of interest" description="Disordered" evidence="7">
    <location>
        <begin position="282"/>
        <end position="313"/>
    </location>
</feature>
<evidence type="ECO:0000256" key="4">
    <source>
        <dbReference type="ARBA" id="ARBA00022741"/>
    </source>
</evidence>
<dbReference type="HOGENOM" id="CLU_000837_7_3_1"/>
<feature type="compositionally biased region" description="Low complexity" evidence="7">
    <location>
        <begin position="301"/>
        <end position="313"/>
    </location>
</feature>
<feature type="region of interest" description="Disordered" evidence="7">
    <location>
        <begin position="403"/>
        <end position="422"/>
    </location>
</feature>
<name>I1II86_BRADI</name>
<dbReference type="CDD" id="cd14798">
    <property type="entry name" value="RX-CC_like"/>
    <property type="match status" value="1"/>
</dbReference>
<feature type="domain" description="Disease resistance protein winged helix" evidence="9">
    <location>
        <begin position="728"/>
        <end position="798"/>
    </location>
</feature>
<evidence type="ECO:0000259" key="8">
    <source>
        <dbReference type="Pfam" id="PF18052"/>
    </source>
</evidence>
<dbReference type="PANTHER" id="PTHR23155:SF1062">
    <property type="entry name" value="OS11G0579400 PROTEIN"/>
    <property type="match status" value="1"/>
</dbReference>
<feature type="domain" description="Disease resistance R13L4/SHOC-2-like LRR" evidence="10">
    <location>
        <begin position="829"/>
        <end position="1190"/>
    </location>
</feature>
<dbReference type="Pfam" id="PF23559">
    <property type="entry name" value="WHD_DRP"/>
    <property type="match status" value="1"/>
</dbReference>
<dbReference type="InterPro" id="IPR038005">
    <property type="entry name" value="RX-like_CC"/>
</dbReference>
<gene>
    <name evidence="12" type="primary">LOC100825127</name>
    <name evidence="11" type="ORF">BRADI_4g06880v3</name>
</gene>
<keyword evidence="3" id="KW-0677">Repeat</keyword>
<sequence>MAELAAGAVTTLLSVIRNESRLLGRVRGDVQFIQEEMESMNSFLANLSRKEAARGEQDEQVSTWMNQVRLLAQDCNNCIDLYLYRGNSDLHRARGGLLWRYVWWLPRFLQKLAAQHHAAIQLRELKERARDIGERRLRYGVEVTPKAPAAGQSPAAGGGYGAGGDDEEEELLVATDSAGPRGPFFKPRTVEENVRMKVADWIKSVADHDLNTAAMTDGSIPSIAVVAPDKEETCAIAQEALATRFFWRNVLVDIPAVHFYSQHLRAKDILYYILRELQPKPQPKQHAGTAIQGAGEEDKQSQQQAAGTAIQGAGEQEIKQDIATIKSAISEGKKKVFDEITANITAMKVDNKIAQLEGMIGEDKQLQLHVEQMNDDKDLLESQSITGPLGVLYRALCLPKSNNSTDAASDATKRSDQGSKKATHTLQSFDGIYKKTAKMLKKHMEHMEENVQGKTICLSEPCYEKLLRDIFPTTLQTQEQEQQTKASTSTIILGEDQIKEIMRKVLQEVQEDVKKLGTDGKQDRENPISKSLIDDTKKNIGEIQRRMKEQLEIKGIMDKINDCLEYRYQEILVILKLDYDYVSGWEAARYALSQVGCIAGSLLLNTQERSWIATSYCDPPRKPLDYSLLGLYRDTVLELAKQKMNEDSSFDTKICFDILDECKKDEFCMKIFVHALYANRKRSNEDLRKLHRTLQPQKSLDIIRKKMFQFSYRDLPKEYKSCLLYLAIFHQRQSIRRSTLIGRWVVEGLITKEDWLSSVCHANRCFDALIDRWLIHPHDIGPTGQVKSCVVDDPVHGFITKIARKQRIVETRLSHHLACHFSIFNDLRLRSSDGIDKFFKFLSESSQPSLIKVLDLKDCPIFDGTKNDQRYLKDICSKMLLLKYLSLSGTNITQLPSEINELRELEVLDIRQTNVRVSATANVILLKLKRLLAGPIGSSPRTSKILTVQVPNKIDKMLNLEVLSNVKARNSRHLKDITTLSQLRKLGVVIEKDRNQKFRSGVENMDKYLMNFLRAINDLNECLQSLSVTFLPMNEHEKDPSNQEFSAEVLKYWKGHSPKLLESLSISGTTEKGQLLRLLAKNGDKLAKVTLRSTWLHQADLEVLAKEHKLLCLRLRCNAYTDRELTFNKMEFKYLKFFLVEDSNMTAISFGEGAAPQLEKFVLCSTDDIQSLSGIENLPKLKEIELKNCNRILLSLFDKAEHISKVTLSGILIKQDDLQILANKPNLHCLELLDMSYVEHQQLSFNKEEFSRLNLLTVDHSNNIEIIFTDGSAPKLDKIVWSKGMGTILSGIEKLPKLKELEFHGDVVPDQVQEATRKHGIKLIRL</sequence>
<reference evidence="11" key="2">
    <citation type="submission" date="2017-06" db="EMBL/GenBank/DDBJ databases">
        <title>WGS assembly of Brachypodium distachyon.</title>
        <authorList>
            <consortium name="The International Brachypodium Initiative"/>
            <person name="Lucas S."/>
            <person name="Harmon-Smith M."/>
            <person name="Lail K."/>
            <person name="Tice H."/>
            <person name="Grimwood J."/>
            <person name="Bruce D."/>
            <person name="Barry K."/>
            <person name="Shu S."/>
            <person name="Lindquist E."/>
            <person name="Wang M."/>
            <person name="Pitluck S."/>
            <person name="Vogel J.P."/>
            <person name="Garvin D.F."/>
            <person name="Mockler T.C."/>
            <person name="Schmutz J."/>
            <person name="Rokhsar D."/>
            <person name="Bevan M.W."/>
        </authorList>
    </citation>
    <scope>NUCLEOTIDE SEQUENCE</scope>
    <source>
        <strain evidence="11">Bd21</strain>
    </source>
</reference>